<accession>A0A175RAE1</accession>
<gene>
    <name evidence="1" type="ORF">NS226_05795</name>
</gene>
<dbReference type="EMBL" id="LDPZ01000012">
    <property type="protein sequence ID" value="KTQ97022.1"/>
    <property type="molecule type" value="Genomic_DNA"/>
</dbReference>
<comment type="caution">
    <text evidence="1">The sequence shown here is derived from an EMBL/GenBank/DDBJ whole genome shotgun (WGS) entry which is preliminary data.</text>
</comment>
<organism evidence="1 2">
    <name type="scientific">Aureimonas ureilytica</name>
    <dbReference type="NCBI Taxonomy" id="401562"/>
    <lineage>
        <taxon>Bacteria</taxon>
        <taxon>Pseudomonadati</taxon>
        <taxon>Pseudomonadota</taxon>
        <taxon>Alphaproteobacteria</taxon>
        <taxon>Hyphomicrobiales</taxon>
        <taxon>Aurantimonadaceae</taxon>
        <taxon>Aureimonas</taxon>
    </lineage>
</organism>
<dbReference type="RefSeq" id="WP_058634193.1">
    <property type="nucleotide sequence ID" value="NZ_LDPZ01000012.1"/>
</dbReference>
<reference evidence="1 2" key="1">
    <citation type="journal article" date="2016" name="Front. Microbiol.">
        <title>Genomic Resource of Rice Seed Associated Bacteria.</title>
        <authorList>
            <person name="Midha S."/>
            <person name="Bansal K."/>
            <person name="Sharma S."/>
            <person name="Kumar N."/>
            <person name="Patil P.P."/>
            <person name="Chaudhry V."/>
            <person name="Patil P.B."/>
        </authorList>
    </citation>
    <scope>NUCLEOTIDE SEQUENCE [LARGE SCALE GENOMIC DNA]</scope>
    <source>
        <strain evidence="1 2">NS226</strain>
    </source>
</reference>
<dbReference type="PATRIC" id="fig|401562.3.peg.424"/>
<name>A0A175RAE1_9HYPH</name>
<evidence type="ECO:0000313" key="2">
    <source>
        <dbReference type="Proteomes" id="UP000078272"/>
    </source>
</evidence>
<dbReference type="OrthoDB" id="9982743at2"/>
<proteinExistence type="predicted"/>
<evidence type="ECO:0000313" key="1">
    <source>
        <dbReference type="EMBL" id="KTQ97022.1"/>
    </source>
</evidence>
<protein>
    <submittedName>
        <fullName evidence="1">Uncharacterized protein</fullName>
    </submittedName>
</protein>
<sequence length="85" mass="9001">MVAQCRGFHADSEPTAAQSRAAQVVALSSQICEITEVAAAAIGADLDTLDTVPIELGEMYEGLANVFLALAQKVQEKHRPTCSEL</sequence>
<dbReference type="Proteomes" id="UP000078272">
    <property type="component" value="Unassembled WGS sequence"/>
</dbReference>
<dbReference type="AlphaFoldDB" id="A0A175RAE1"/>